<dbReference type="AlphaFoldDB" id="X1KF83"/>
<sequence>GLNSPLTTPAARQTIDDISAAPPVDPGQGGQVATVDALVNWAATIQNLLTTIGIGEA</sequence>
<comment type="caution">
    <text evidence="1">The sequence shown here is derived from an EMBL/GenBank/DDBJ whole genome shotgun (WGS) entry which is preliminary data.</text>
</comment>
<feature type="non-terminal residue" evidence="1">
    <location>
        <position position="1"/>
    </location>
</feature>
<proteinExistence type="predicted"/>
<dbReference type="EMBL" id="BARV01007248">
    <property type="protein sequence ID" value="GAI05313.1"/>
    <property type="molecule type" value="Genomic_DNA"/>
</dbReference>
<evidence type="ECO:0000313" key="1">
    <source>
        <dbReference type="EMBL" id="GAI05313.1"/>
    </source>
</evidence>
<reference evidence="1" key="1">
    <citation type="journal article" date="2014" name="Front. Microbiol.">
        <title>High frequency of phylogenetically diverse reductive dehalogenase-homologous genes in deep subseafloor sedimentary metagenomes.</title>
        <authorList>
            <person name="Kawai M."/>
            <person name="Futagami T."/>
            <person name="Toyoda A."/>
            <person name="Takaki Y."/>
            <person name="Nishi S."/>
            <person name="Hori S."/>
            <person name="Arai W."/>
            <person name="Tsubouchi T."/>
            <person name="Morono Y."/>
            <person name="Uchiyama I."/>
            <person name="Ito T."/>
            <person name="Fujiyama A."/>
            <person name="Inagaki F."/>
            <person name="Takami H."/>
        </authorList>
    </citation>
    <scope>NUCLEOTIDE SEQUENCE</scope>
    <source>
        <strain evidence="1">Expedition CK06-06</strain>
    </source>
</reference>
<name>X1KF83_9ZZZZ</name>
<organism evidence="1">
    <name type="scientific">marine sediment metagenome</name>
    <dbReference type="NCBI Taxonomy" id="412755"/>
    <lineage>
        <taxon>unclassified sequences</taxon>
        <taxon>metagenomes</taxon>
        <taxon>ecological metagenomes</taxon>
    </lineage>
</organism>
<gene>
    <name evidence="1" type="ORF">S06H3_14791</name>
</gene>
<protein>
    <submittedName>
        <fullName evidence="1">Uncharacterized protein</fullName>
    </submittedName>
</protein>
<accession>X1KF83</accession>